<reference evidence="3 4" key="1">
    <citation type="journal article" date="2019" name="Int. J. Syst. Evol. Microbiol.">
        <title>The Global Catalogue of Microorganisms (GCM) 10K type strain sequencing project: providing services to taxonomists for standard genome sequencing and annotation.</title>
        <authorList>
            <consortium name="The Broad Institute Genomics Platform"/>
            <consortium name="The Broad Institute Genome Sequencing Center for Infectious Disease"/>
            <person name="Wu L."/>
            <person name="Ma J."/>
        </authorList>
    </citation>
    <scope>NUCLEOTIDE SEQUENCE [LARGE SCALE GENOMIC DNA]</scope>
    <source>
        <strain evidence="3 4">JCM 9088</strain>
    </source>
</reference>
<evidence type="ECO:0000313" key="3">
    <source>
        <dbReference type="EMBL" id="GAA2920722.1"/>
    </source>
</evidence>
<dbReference type="PROSITE" id="PS50075">
    <property type="entry name" value="CARRIER"/>
    <property type="match status" value="1"/>
</dbReference>
<dbReference type="InterPro" id="IPR036736">
    <property type="entry name" value="ACP-like_sf"/>
</dbReference>
<evidence type="ECO:0000313" key="4">
    <source>
        <dbReference type="Proteomes" id="UP001500403"/>
    </source>
</evidence>
<dbReference type="Proteomes" id="UP001500403">
    <property type="component" value="Unassembled WGS sequence"/>
</dbReference>
<feature type="domain" description="Carrier" evidence="2">
    <location>
        <begin position="156"/>
        <end position="233"/>
    </location>
</feature>
<dbReference type="RefSeq" id="WP_344488781.1">
    <property type="nucleotide sequence ID" value="NZ_BAAAUD010000002.1"/>
</dbReference>
<gene>
    <name evidence="3" type="ORF">GCM10010446_00890</name>
</gene>
<name>A0ABN3WN01_9ACTN</name>
<protein>
    <recommendedName>
        <fullName evidence="2">Carrier domain-containing protein</fullName>
    </recommendedName>
</protein>
<comment type="caution">
    <text evidence="3">The sequence shown here is derived from an EMBL/GenBank/DDBJ whole genome shotgun (WGS) entry which is preliminary data.</text>
</comment>
<evidence type="ECO:0000256" key="1">
    <source>
        <dbReference type="SAM" id="MobiDB-lite"/>
    </source>
</evidence>
<feature type="region of interest" description="Disordered" evidence="1">
    <location>
        <begin position="70"/>
        <end position="156"/>
    </location>
</feature>
<sequence>MTSLSHRDASSFANANGNGAAHAAPESCEDWPAVLRSLIGPLTQLQEQHRTSLTTLERLHTLLAEASARDTVPATVASDRGSPAKPSDPTRTASAAVAPSAEQPLPESATASAGSGEQPMTPPPGSAFTSSAAPAVPEPPADSDASTPPGRASGGTDFTPLLLSVIADVTGYPEDVLTPDMSLEEELGIDSIKRVQILAIVRDQVPGLDDANGAEMARLRTIADVAQRLGELTGAVHGQDS</sequence>
<dbReference type="SUPFAM" id="SSF47336">
    <property type="entry name" value="ACP-like"/>
    <property type="match status" value="1"/>
</dbReference>
<accession>A0ABN3WN01</accession>
<proteinExistence type="predicted"/>
<evidence type="ECO:0000259" key="2">
    <source>
        <dbReference type="PROSITE" id="PS50075"/>
    </source>
</evidence>
<dbReference type="InterPro" id="IPR009081">
    <property type="entry name" value="PP-bd_ACP"/>
</dbReference>
<keyword evidence="4" id="KW-1185">Reference proteome</keyword>
<dbReference type="Gene3D" id="1.10.1200.10">
    <property type="entry name" value="ACP-like"/>
    <property type="match status" value="1"/>
</dbReference>
<dbReference type="Pfam" id="PF00550">
    <property type="entry name" value="PP-binding"/>
    <property type="match status" value="1"/>
</dbReference>
<organism evidence="3 4">
    <name type="scientific">Streptomyces enissocaesilis</name>
    <dbReference type="NCBI Taxonomy" id="332589"/>
    <lineage>
        <taxon>Bacteria</taxon>
        <taxon>Bacillati</taxon>
        <taxon>Actinomycetota</taxon>
        <taxon>Actinomycetes</taxon>
        <taxon>Kitasatosporales</taxon>
        <taxon>Streptomycetaceae</taxon>
        <taxon>Streptomyces</taxon>
        <taxon>Streptomyces rochei group</taxon>
    </lineage>
</organism>
<dbReference type="EMBL" id="BAAAUD010000002">
    <property type="protein sequence ID" value="GAA2920722.1"/>
    <property type="molecule type" value="Genomic_DNA"/>
</dbReference>